<name>A0A7W4UVB2_LEIAQ</name>
<dbReference type="Proteomes" id="UP000538196">
    <property type="component" value="Unassembled WGS sequence"/>
</dbReference>
<dbReference type="PANTHER" id="PTHR47129:SF1">
    <property type="entry name" value="NMRA-LIKE DOMAIN-CONTAINING PROTEIN"/>
    <property type="match status" value="1"/>
</dbReference>
<dbReference type="PANTHER" id="PTHR47129">
    <property type="entry name" value="QUINONE OXIDOREDUCTASE 2"/>
    <property type="match status" value="1"/>
</dbReference>
<evidence type="ECO:0000259" key="1">
    <source>
        <dbReference type="Pfam" id="PF13460"/>
    </source>
</evidence>
<dbReference type="Pfam" id="PF13460">
    <property type="entry name" value="NAD_binding_10"/>
    <property type="match status" value="1"/>
</dbReference>
<dbReference type="RefSeq" id="WP_183428350.1">
    <property type="nucleotide sequence ID" value="NZ_JACHVP010000001.1"/>
</dbReference>
<comment type="caution">
    <text evidence="2">The sequence shown here is derived from an EMBL/GenBank/DDBJ whole genome shotgun (WGS) entry which is preliminary data.</text>
</comment>
<dbReference type="InterPro" id="IPR052718">
    <property type="entry name" value="NmrA-type_oxidoreductase"/>
</dbReference>
<proteinExistence type="predicted"/>
<dbReference type="InterPro" id="IPR036291">
    <property type="entry name" value="NAD(P)-bd_dom_sf"/>
</dbReference>
<reference evidence="2 3" key="1">
    <citation type="submission" date="2020-08" db="EMBL/GenBank/DDBJ databases">
        <title>Sequencing the genomes of 1000 actinobacteria strains.</title>
        <authorList>
            <person name="Klenk H.-P."/>
        </authorList>
    </citation>
    <scope>NUCLEOTIDE SEQUENCE [LARGE SCALE GENOMIC DNA]</scope>
    <source>
        <strain evidence="2 3">DSM 20146</strain>
    </source>
</reference>
<dbReference type="EC" id="1.6.5.2" evidence="2"/>
<sequence length="289" mass="29526">MTIVVTGATGHLGRLTVDSLLARGIAASDIRAVGRSAERLAPLAAQGVETAVIDFEKPETLTAAFAGADAVLLVSGSEVGKRVQQHRNAIEAAEAAGVGRLVYTSAPHATDGALVLAPEHKATEELLAASSLPVTILRNNWYTENYSGLIDQAAATGEIVGSAGEGRVASASRKDYAEAAAVVLTTDGHEGAIYELSGDVAWTFDELATAVGALAGREVVYRSVTPDEHTSILTGAGLDEGTAGFVVALDGNIRDGELADATSTLAELIGRPTTPLAQGLAEAREEAAA</sequence>
<dbReference type="InterPro" id="IPR016040">
    <property type="entry name" value="NAD(P)-bd_dom"/>
</dbReference>
<gene>
    <name evidence="2" type="ORF">FHX33_001702</name>
</gene>
<evidence type="ECO:0000313" key="2">
    <source>
        <dbReference type="EMBL" id="MBB2966970.1"/>
    </source>
</evidence>
<protein>
    <submittedName>
        <fullName evidence="2">NAD(P)H dehydrogenase (Quinone)</fullName>
        <ecNumber evidence="2">1.6.5.2</ecNumber>
    </submittedName>
</protein>
<keyword evidence="2" id="KW-0560">Oxidoreductase</keyword>
<organism evidence="2 3">
    <name type="scientific">Leifsonia aquatica</name>
    <name type="common">Corynebacterium aquaticum</name>
    <dbReference type="NCBI Taxonomy" id="144185"/>
    <lineage>
        <taxon>Bacteria</taxon>
        <taxon>Bacillati</taxon>
        <taxon>Actinomycetota</taxon>
        <taxon>Actinomycetes</taxon>
        <taxon>Micrococcales</taxon>
        <taxon>Microbacteriaceae</taxon>
        <taxon>Leifsonia</taxon>
    </lineage>
</organism>
<dbReference type="Gene3D" id="3.90.25.10">
    <property type="entry name" value="UDP-galactose 4-epimerase, domain 1"/>
    <property type="match status" value="1"/>
</dbReference>
<dbReference type="Gene3D" id="3.40.50.720">
    <property type="entry name" value="NAD(P)-binding Rossmann-like Domain"/>
    <property type="match status" value="1"/>
</dbReference>
<keyword evidence="3" id="KW-1185">Reference proteome</keyword>
<evidence type="ECO:0000313" key="3">
    <source>
        <dbReference type="Proteomes" id="UP000538196"/>
    </source>
</evidence>
<accession>A0A7W4UVB2</accession>
<dbReference type="CDD" id="cd05269">
    <property type="entry name" value="TMR_SDR_a"/>
    <property type="match status" value="1"/>
</dbReference>
<dbReference type="SUPFAM" id="SSF51735">
    <property type="entry name" value="NAD(P)-binding Rossmann-fold domains"/>
    <property type="match status" value="1"/>
</dbReference>
<dbReference type="GO" id="GO:0003955">
    <property type="term" value="F:NAD(P)H dehydrogenase (quinone) activity"/>
    <property type="evidence" value="ECO:0007669"/>
    <property type="project" value="UniProtKB-EC"/>
</dbReference>
<dbReference type="EMBL" id="JACHVP010000001">
    <property type="protein sequence ID" value="MBB2966970.1"/>
    <property type="molecule type" value="Genomic_DNA"/>
</dbReference>
<dbReference type="AlphaFoldDB" id="A0A7W4UVB2"/>
<feature type="domain" description="NAD(P)-binding" evidence="1">
    <location>
        <begin position="7"/>
        <end position="185"/>
    </location>
</feature>